<evidence type="ECO:0000313" key="2">
    <source>
        <dbReference type="Proteomes" id="UP000249061"/>
    </source>
</evidence>
<protein>
    <submittedName>
        <fullName evidence="1">Uncharacterized protein</fullName>
    </submittedName>
</protein>
<sequence length="78" mass="8833">MKKPKKTFLHTRVTLDVDNGEAAHVGPWRKQWRNDVKHLDDSGCGCCVVILEFDATEAAIADLEARTRQTMPREPLKS</sequence>
<name>A0A2W5SSZ3_9BACT</name>
<proteinExistence type="predicted"/>
<dbReference type="AlphaFoldDB" id="A0A2W5SSZ3"/>
<evidence type="ECO:0000313" key="1">
    <source>
        <dbReference type="EMBL" id="PZR03953.1"/>
    </source>
</evidence>
<dbReference type="EMBL" id="QFQP01000067">
    <property type="protein sequence ID" value="PZR03953.1"/>
    <property type="molecule type" value="Genomic_DNA"/>
</dbReference>
<reference evidence="1 2" key="1">
    <citation type="submission" date="2017-08" db="EMBL/GenBank/DDBJ databases">
        <title>Infants hospitalized years apart are colonized by the same room-sourced microbial strains.</title>
        <authorList>
            <person name="Brooks B."/>
            <person name="Olm M.R."/>
            <person name="Firek B.A."/>
            <person name="Baker R."/>
            <person name="Thomas B.C."/>
            <person name="Morowitz M.J."/>
            <person name="Banfield J.F."/>
        </authorList>
    </citation>
    <scope>NUCLEOTIDE SEQUENCE [LARGE SCALE GENOMIC DNA]</scope>
    <source>
        <strain evidence="1">S2_003_000_R2_14</strain>
    </source>
</reference>
<comment type="caution">
    <text evidence="1">The sequence shown here is derived from an EMBL/GenBank/DDBJ whole genome shotgun (WGS) entry which is preliminary data.</text>
</comment>
<organism evidence="1 2">
    <name type="scientific">Archangium gephyra</name>
    <dbReference type="NCBI Taxonomy" id="48"/>
    <lineage>
        <taxon>Bacteria</taxon>
        <taxon>Pseudomonadati</taxon>
        <taxon>Myxococcota</taxon>
        <taxon>Myxococcia</taxon>
        <taxon>Myxococcales</taxon>
        <taxon>Cystobacterineae</taxon>
        <taxon>Archangiaceae</taxon>
        <taxon>Archangium</taxon>
    </lineage>
</organism>
<accession>A0A2W5SSZ3</accession>
<dbReference type="Proteomes" id="UP000249061">
    <property type="component" value="Unassembled WGS sequence"/>
</dbReference>
<gene>
    <name evidence="1" type="ORF">DI536_35065</name>
</gene>